<sequence>MTGPHRYERNLMSPAELIRLKAVDRAIHLAETTGAKPSATELVADAEVIRGYITRTDAKPAPAARTGLGVAVELAPPDGAPRVPKPGEHLRGIR</sequence>
<keyword evidence="3" id="KW-1185">Reference proteome</keyword>
<name>A0A5C5S5U9_9ACTN</name>
<feature type="compositionally biased region" description="Basic and acidic residues" evidence="1">
    <location>
        <begin position="85"/>
        <end position="94"/>
    </location>
</feature>
<dbReference type="AlphaFoldDB" id="A0A5C5S5U9"/>
<feature type="region of interest" description="Disordered" evidence="1">
    <location>
        <begin position="74"/>
        <end position="94"/>
    </location>
</feature>
<organism evidence="2 3">
    <name type="scientific">Tsukamurella conjunctivitidis</name>
    <dbReference type="NCBI Taxonomy" id="2592068"/>
    <lineage>
        <taxon>Bacteria</taxon>
        <taxon>Bacillati</taxon>
        <taxon>Actinomycetota</taxon>
        <taxon>Actinomycetes</taxon>
        <taxon>Mycobacteriales</taxon>
        <taxon>Tsukamurellaceae</taxon>
        <taxon>Tsukamurella</taxon>
    </lineage>
</organism>
<dbReference type="EMBL" id="VIGX01000002">
    <property type="protein sequence ID" value="TWS30232.1"/>
    <property type="molecule type" value="Genomic_DNA"/>
</dbReference>
<gene>
    <name evidence="2" type="ORF">FK530_06910</name>
</gene>
<reference evidence="2 3" key="1">
    <citation type="submission" date="2019-06" db="EMBL/GenBank/DDBJ databases">
        <title>Tsukamurella conjunctivitidis sp. nov., Tsukamurella assacharolytica sp. nov. and Tsukamurella sputae sp. nov. isolated from patients with conjunctivitis, bacteraemia (lymphoma) and respiratory infection (sputum) in Hong Kong.</title>
        <authorList>
            <person name="Teng J.L.L."/>
            <person name="Lee H.H."/>
            <person name="Fong J.Y.H."/>
            <person name="Fok K.M.N."/>
            <person name="Lau S.K.P."/>
            <person name="Woo P.C.Y."/>
        </authorList>
    </citation>
    <scope>NUCLEOTIDE SEQUENCE [LARGE SCALE GENOMIC DNA]</scope>
    <source>
        <strain evidence="2 3">HKU72</strain>
    </source>
</reference>
<evidence type="ECO:0000313" key="2">
    <source>
        <dbReference type="EMBL" id="TWS30232.1"/>
    </source>
</evidence>
<proteinExistence type="predicted"/>
<accession>A0A5C5S5U9</accession>
<dbReference type="RefSeq" id="WP_146486257.1">
    <property type="nucleotide sequence ID" value="NZ_VIGX01000002.1"/>
</dbReference>
<evidence type="ECO:0000313" key="3">
    <source>
        <dbReference type="Proteomes" id="UP000319375"/>
    </source>
</evidence>
<protein>
    <submittedName>
        <fullName evidence="2">Uncharacterized protein</fullName>
    </submittedName>
</protein>
<dbReference type="Proteomes" id="UP000319375">
    <property type="component" value="Unassembled WGS sequence"/>
</dbReference>
<evidence type="ECO:0000256" key="1">
    <source>
        <dbReference type="SAM" id="MobiDB-lite"/>
    </source>
</evidence>
<comment type="caution">
    <text evidence="2">The sequence shown here is derived from an EMBL/GenBank/DDBJ whole genome shotgun (WGS) entry which is preliminary data.</text>
</comment>